<keyword evidence="2" id="KW-1185">Reference proteome</keyword>
<dbReference type="Proteomes" id="UP000061660">
    <property type="component" value="Chromosome"/>
</dbReference>
<reference evidence="2" key="1">
    <citation type="submission" date="2015-12" db="EMBL/GenBank/DDBJ databases">
        <title>Complete genome sequences of two moderately thermophilic Paenibacillus species.</title>
        <authorList>
            <person name="Butler R.III."/>
            <person name="Wang J."/>
            <person name="Stark B.C."/>
            <person name="Pombert J.-F."/>
        </authorList>
    </citation>
    <scope>NUCLEOTIDE SEQUENCE [LARGE SCALE GENOMIC DNA]</scope>
    <source>
        <strain evidence="2">32O-Y</strain>
    </source>
</reference>
<dbReference type="SUPFAM" id="SSF52518">
    <property type="entry name" value="Thiamin diphosphate-binding fold (THDP-binding)"/>
    <property type="match status" value="1"/>
</dbReference>
<proteinExistence type="predicted"/>
<dbReference type="KEGG" id="pnp:IJ22_25930"/>
<gene>
    <name evidence="1" type="ORF">IJ22_25930</name>
</gene>
<evidence type="ECO:0000313" key="2">
    <source>
        <dbReference type="Proteomes" id="UP000061660"/>
    </source>
</evidence>
<dbReference type="OrthoDB" id="4959782at2"/>
<protein>
    <submittedName>
        <fullName evidence="1">Uncharacterized protein</fullName>
    </submittedName>
</protein>
<accession>A0A0U2VQB2</accession>
<organism evidence="1 2">
    <name type="scientific">Paenibacillus naphthalenovorans</name>
    <dbReference type="NCBI Taxonomy" id="162209"/>
    <lineage>
        <taxon>Bacteria</taxon>
        <taxon>Bacillati</taxon>
        <taxon>Bacillota</taxon>
        <taxon>Bacilli</taxon>
        <taxon>Bacillales</taxon>
        <taxon>Paenibacillaceae</taxon>
        <taxon>Paenibacillus</taxon>
    </lineage>
</organism>
<name>A0A0U2VQB2_9BACL</name>
<dbReference type="EMBL" id="CP013652">
    <property type="protein sequence ID" value="ALS22966.1"/>
    <property type="molecule type" value="Genomic_DNA"/>
</dbReference>
<sequence>MKKYVRYHPDHQEREYPRRIAGTLLTNPNFAELAQLFGGYGEQIDRHEDFAPAFGRIGIKP</sequence>
<dbReference type="Gene3D" id="3.40.50.970">
    <property type="match status" value="1"/>
</dbReference>
<dbReference type="CDD" id="cd00568">
    <property type="entry name" value="TPP_enzymes"/>
    <property type="match status" value="1"/>
</dbReference>
<dbReference type="AlphaFoldDB" id="A0A0U2VQB2"/>
<evidence type="ECO:0000313" key="1">
    <source>
        <dbReference type="EMBL" id="ALS22966.1"/>
    </source>
</evidence>
<dbReference type="STRING" id="162209.IJ22_25930"/>
<dbReference type="InterPro" id="IPR029061">
    <property type="entry name" value="THDP-binding"/>
</dbReference>
<dbReference type="PATRIC" id="fig|162209.4.peg.2762"/>
<dbReference type="RefSeq" id="WP_054817903.1">
    <property type="nucleotide sequence ID" value="NZ_BJCS01000004.1"/>
</dbReference>
<reference evidence="1 2" key="2">
    <citation type="journal article" date="2016" name="Genome Announc.">
        <title>Complete Genome Sequences of Two Interactive Moderate Thermophiles, Paenibacillus napthalenovorans 32O-Y and Paenibacillus sp. 32O-W.</title>
        <authorList>
            <person name="Butler R.R.III."/>
            <person name="Wang J."/>
            <person name="Stark B.C."/>
            <person name="Pombert J.F."/>
        </authorList>
    </citation>
    <scope>NUCLEOTIDE SEQUENCE [LARGE SCALE GENOMIC DNA]</scope>
    <source>
        <strain evidence="1 2">32O-Y</strain>
    </source>
</reference>